<evidence type="ECO:0000313" key="1">
    <source>
        <dbReference type="EMBL" id="TSJ78949.1"/>
    </source>
</evidence>
<dbReference type="RefSeq" id="WP_144229291.1">
    <property type="nucleotide sequence ID" value="NZ_CBCRVV010000041.1"/>
</dbReference>
<accession>A0A556QQQ0</accession>
<reference evidence="1 2" key="1">
    <citation type="submission" date="2019-07" db="EMBL/GenBank/DDBJ databases">
        <title>Description of 53C-WASEF.</title>
        <authorList>
            <person name="Pitt A."/>
            <person name="Hahn M.W."/>
        </authorList>
    </citation>
    <scope>NUCLEOTIDE SEQUENCE [LARGE SCALE GENOMIC DNA]</scope>
    <source>
        <strain evidence="1 2">53C-WASEF</strain>
    </source>
</reference>
<comment type="caution">
    <text evidence="1">The sequence shown here is derived from an EMBL/GenBank/DDBJ whole genome shotgun (WGS) entry which is preliminary data.</text>
</comment>
<protein>
    <submittedName>
        <fullName evidence="1">Uncharacterized protein</fullName>
    </submittedName>
</protein>
<organism evidence="1 2">
    <name type="scientific">Rariglobus hedericola</name>
    <dbReference type="NCBI Taxonomy" id="2597822"/>
    <lineage>
        <taxon>Bacteria</taxon>
        <taxon>Pseudomonadati</taxon>
        <taxon>Verrucomicrobiota</taxon>
        <taxon>Opitutia</taxon>
        <taxon>Opitutales</taxon>
        <taxon>Opitutaceae</taxon>
        <taxon>Rariglobus</taxon>
    </lineage>
</organism>
<keyword evidence="2" id="KW-1185">Reference proteome</keyword>
<dbReference type="Proteomes" id="UP000315648">
    <property type="component" value="Unassembled WGS sequence"/>
</dbReference>
<dbReference type="AlphaFoldDB" id="A0A556QQQ0"/>
<gene>
    <name evidence="1" type="ORF">FPL22_06505</name>
</gene>
<evidence type="ECO:0000313" key="2">
    <source>
        <dbReference type="Proteomes" id="UP000315648"/>
    </source>
</evidence>
<name>A0A556QQQ0_9BACT</name>
<proteinExistence type="predicted"/>
<sequence length="73" mass="8188">MVTNTRQFLRDFAAFKAKARSGEMVRVQDKEGEFLFTVVKTRKSLLGAAKGKITFHADITAPTLSNDDWKPSL</sequence>
<dbReference type="EMBL" id="VMBG01000001">
    <property type="protein sequence ID" value="TSJ78949.1"/>
    <property type="molecule type" value="Genomic_DNA"/>
</dbReference>